<gene>
    <name evidence="8" type="ORF">TRIADDRAFT_28773</name>
</gene>
<dbReference type="AlphaFoldDB" id="B3S4E3"/>
<feature type="chain" id="PRO_5012045142" evidence="7">
    <location>
        <begin position="16"/>
        <end position="169"/>
    </location>
</feature>
<dbReference type="GeneID" id="6756203"/>
<evidence type="ECO:0000256" key="6">
    <source>
        <dbReference type="SAM" id="Coils"/>
    </source>
</evidence>
<evidence type="ECO:0000256" key="4">
    <source>
        <dbReference type="ARBA" id="ARBA00023163"/>
    </source>
</evidence>
<keyword evidence="5" id="KW-0539">Nucleus</keyword>
<keyword evidence="9" id="KW-1185">Reference proteome</keyword>
<dbReference type="GO" id="GO:0003677">
    <property type="term" value="F:DNA binding"/>
    <property type="evidence" value="ECO:0007669"/>
    <property type="project" value="UniProtKB-KW"/>
</dbReference>
<dbReference type="eggNOG" id="KOG3582">
    <property type="taxonomic scope" value="Eukaryota"/>
</dbReference>
<evidence type="ECO:0000313" key="8">
    <source>
        <dbReference type="EMBL" id="EDV22446.1"/>
    </source>
</evidence>
<protein>
    <submittedName>
        <fullName evidence="8">Uncharacterized protein</fullName>
    </submittedName>
</protein>
<dbReference type="CTD" id="6756203"/>
<evidence type="ECO:0000256" key="2">
    <source>
        <dbReference type="ARBA" id="ARBA00023015"/>
    </source>
</evidence>
<sequence>MVILVFFYFLSPKLAIDYCKTLTQEKQAMQAEIQRLKSRILELNEGINKCHQQLPVTGATVTQQRADQLRQKFDEYVKKRTLSNYKFWIFSIIIRPLFESYSNTAVTSSYDEFYRTMQAWMDQHCTLVQLRPVVMAALCQLSTDTDILSNPSLVPVQAVEAAKKLLVEN</sequence>
<dbReference type="HOGENOM" id="CLU_119834_0_0_1"/>
<keyword evidence="2" id="KW-0805">Transcription regulation</keyword>
<dbReference type="KEGG" id="tad:TRIADDRAFT_28773"/>
<keyword evidence="4" id="KW-0804">Transcription</keyword>
<evidence type="ECO:0000256" key="1">
    <source>
        <dbReference type="ARBA" id="ARBA00004123"/>
    </source>
</evidence>
<keyword evidence="3" id="KW-0238">DNA-binding</keyword>
<dbReference type="STRING" id="10228.B3S4E3"/>
<accession>B3S4E3</accession>
<dbReference type="Proteomes" id="UP000009022">
    <property type="component" value="Unassembled WGS sequence"/>
</dbReference>
<dbReference type="EMBL" id="DS985249">
    <property type="protein sequence ID" value="EDV22446.1"/>
    <property type="molecule type" value="Genomic_DNA"/>
</dbReference>
<dbReference type="OrthoDB" id="6022628at2759"/>
<organism evidence="8 9">
    <name type="scientific">Trichoplax adhaerens</name>
    <name type="common">Trichoplax reptans</name>
    <dbReference type="NCBI Taxonomy" id="10228"/>
    <lineage>
        <taxon>Eukaryota</taxon>
        <taxon>Metazoa</taxon>
        <taxon>Placozoa</taxon>
        <taxon>Uniplacotomia</taxon>
        <taxon>Trichoplacea</taxon>
        <taxon>Trichoplacidae</taxon>
        <taxon>Trichoplax</taxon>
    </lineage>
</organism>
<dbReference type="RefSeq" id="XP_002114990.1">
    <property type="nucleotide sequence ID" value="XM_002114954.1"/>
</dbReference>
<reference evidence="8 9" key="1">
    <citation type="journal article" date="2008" name="Nature">
        <title>The Trichoplax genome and the nature of placozoans.</title>
        <authorList>
            <person name="Srivastava M."/>
            <person name="Begovic E."/>
            <person name="Chapman J."/>
            <person name="Putnam N.H."/>
            <person name="Hellsten U."/>
            <person name="Kawashima T."/>
            <person name="Kuo A."/>
            <person name="Mitros T."/>
            <person name="Salamov A."/>
            <person name="Carpenter M.L."/>
            <person name="Signorovitch A.Y."/>
            <person name="Moreno M.A."/>
            <person name="Kamm K."/>
            <person name="Grimwood J."/>
            <person name="Schmutz J."/>
            <person name="Shapiro H."/>
            <person name="Grigoriev I.V."/>
            <person name="Buss L.W."/>
            <person name="Schierwater B."/>
            <person name="Dellaporta S.L."/>
            <person name="Rokhsar D.S."/>
        </authorList>
    </citation>
    <scope>NUCLEOTIDE SEQUENCE [LARGE SCALE GENOMIC DNA]</scope>
    <source>
        <strain evidence="8 9">Grell-BS-1999</strain>
    </source>
</reference>
<feature type="signal peptide" evidence="7">
    <location>
        <begin position="1"/>
        <end position="15"/>
    </location>
</feature>
<keyword evidence="7" id="KW-0732">Signal</keyword>
<evidence type="ECO:0000256" key="7">
    <source>
        <dbReference type="SAM" id="SignalP"/>
    </source>
</evidence>
<dbReference type="OMA" id="LNEEMEC"/>
<name>B3S4E3_TRIAD</name>
<dbReference type="InParanoid" id="B3S4E3"/>
<dbReference type="PhylomeDB" id="B3S4E3"/>
<dbReference type="GO" id="GO:0005634">
    <property type="term" value="C:nucleus"/>
    <property type="evidence" value="ECO:0007669"/>
    <property type="project" value="UniProtKB-SubCell"/>
</dbReference>
<dbReference type="PANTHER" id="PTHR15741">
    <property type="entry name" value="BASIC HELIX-LOOP-HELIX ZIP TRANSCRIPTION FACTOR"/>
    <property type="match status" value="1"/>
</dbReference>
<evidence type="ECO:0000313" key="9">
    <source>
        <dbReference type="Proteomes" id="UP000009022"/>
    </source>
</evidence>
<comment type="subcellular location">
    <subcellularLocation>
        <location evidence="1">Nucleus</location>
    </subcellularLocation>
</comment>
<feature type="coiled-coil region" evidence="6">
    <location>
        <begin position="19"/>
        <end position="46"/>
    </location>
</feature>
<dbReference type="PANTHER" id="PTHR15741:SF37">
    <property type="entry name" value="LD38259P"/>
    <property type="match status" value="1"/>
</dbReference>
<proteinExistence type="predicted"/>
<keyword evidence="6" id="KW-0175">Coiled coil</keyword>
<evidence type="ECO:0000256" key="3">
    <source>
        <dbReference type="ARBA" id="ARBA00023125"/>
    </source>
</evidence>
<dbReference type="InterPro" id="IPR052207">
    <property type="entry name" value="Max-like/E-box_TFs"/>
</dbReference>
<evidence type="ECO:0000256" key="5">
    <source>
        <dbReference type="ARBA" id="ARBA00023242"/>
    </source>
</evidence>